<accession>A0A372LGP1</accession>
<gene>
    <name evidence="2" type="ORF">D0466_06140</name>
</gene>
<proteinExistence type="predicted"/>
<dbReference type="GO" id="GO:0008289">
    <property type="term" value="F:lipid binding"/>
    <property type="evidence" value="ECO:0007669"/>
    <property type="project" value="UniProtKB-KW"/>
</dbReference>
<protein>
    <submittedName>
        <fullName evidence="2">DegV family protein</fullName>
    </submittedName>
</protein>
<dbReference type="PROSITE" id="PS51482">
    <property type="entry name" value="DEGV"/>
    <property type="match status" value="1"/>
</dbReference>
<dbReference type="NCBIfam" id="TIGR00762">
    <property type="entry name" value="DegV"/>
    <property type="match status" value="1"/>
</dbReference>
<sequence length="282" mass="31496">MREKIAWITDSTGFLDEELKKNPDVYVVPMVVIINGREYEDGVDLSPDQLFRYMREDKVIPTTSQPSVGTFAELFRKLEPHYDRIVSVHVSSSLSGTVASSRQAAELVSIPVHIFDSLLISFPMTLLLKKIMRDLESGYPIEEAFIRAARYRDSNETYVLIGSLEQLHRSGRLSGTQYLLGSVLNVKPIISLEKGALATKTKARSERKAGQVILKFFLESCKKGKVTDCTILYGSSPEQTESFREAILAENPDVIIHIYPLGTAIGVHAGEKTVGLSWFQDP</sequence>
<dbReference type="PANTHER" id="PTHR33434:SF2">
    <property type="entry name" value="FATTY ACID-BINDING PROTEIN TM_1468"/>
    <property type="match status" value="1"/>
</dbReference>
<keyword evidence="3" id="KW-1185">Reference proteome</keyword>
<dbReference type="InterPro" id="IPR003797">
    <property type="entry name" value="DegV"/>
</dbReference>
<dbReference type="RefSeq" id="WP_117321640.1">
    <property type="nucleotide sequence ID" value="NZ_QVTD01000003.1"/>
</dbReference>
<dbReference type="Pfam" id="PF02645">
    <property type="entry name" value="DegV"/>
    <property type="match status" value="1"/>
</dbReference>
<name>A0A372LGP1_9BACI</name>
<comment type="caution">
    <text evidence="2">The sequence shown here is derived from an EMBL/GenBank/DDBJ whole genome shotgun (WGS) entry which is preliminary data.</text>
</comment>
<dbReference type="Gene3D" id="3.30.1180.10">
    <property type="match status" value="1"/>
</dbReference>
<dbReference type="InterPro" id="IPR043168">
    <property type="entry name" value="DegV_C"/>
</dbReference>
<dbReference type="InterPro" id="IPR050270">
    <property type="entry name" value="DegV_domain_contain"/>
</dbReference>
<dbReference type="Proteomes" id="UP000262939">
    <property type="component" value="Unassembled WGS sequence"/>
</dbReference>
<dbReference type="Gene3D" id="3.40.50.10170">
    <property type="match status" value="1"/>
</dbReference>
<dbReference type="AlphaFoldDB" id="A0A372LGP1"/>
<evidence type="ECO:0000313" key="2">
    <source>
        <dbReference type="EMBL" id="RFU65465.1"/>
    </source>
</evidence>
<reference evidence="2 3" key="1">
    <citation type="submission" date="2018-08" db="EMBL/GenBank/DDBJ databases">
        <title>Bacillus chawlae sp. nov., Bacillus glennii sp. nov., and Bacillus saganii sp. nov. Isolated from the Vehicle Assembly Building at Kennedy Space Center where the Viking Spacecraft were Assembled.</title>
        <authorList>
            <person name="Seuylemezian A."/>
            <person name="Vaishampayan P."/>
        </authorList>
    </citation>
    <scope>NUCLEOTIDE SEQUENCE [LARGE SCALE GENOMIC DNA]</scope>
    <source>
        <strain evidence="2 3">V44-8</strain>
    </source>
</reference>
<dbReference type="PANTHER" id="PTHR33434">
    <property type="entry name" value="DEGV DOMAIN-CONTAINING PROTEIN DR_1986-RELATED"/>
    <property type="match status" value="1"/>
</dbReference>
<keyword evidence="1" id="KW-0446">Lipid-binding</keyword>
<dbReference type="SUPFAM" id="SSF82549">
    <property type="entry name" value="DAK1/DegV-like"/>
    <property type="match status" value="1"/>
</dbReference>
<dbReference type="EMBL" id="QVTD01000003">
    <property type="protein sequence ID" value="RFU65465.1"/>
    <property type="molecule type" value="Genomic_DNA"/>
</dbReference>
<evidence type="ECO:0000256" key="1">
    <source>
        <dbReference type="ARBA" id="ARBA00023121"/>
    </source>
</evidence>
<evidence type="ECO:0000313" key="3">
    <source>
        <dbReference type="Proteomes" id="UP000262939"/>
    </source>
</evidence>
<dbReference type="OrthoDB" id="1638652at2"/>
<organism evidence="2 3">
    <name type="scientific">Peribacillus glennii</name>
    <dbReference type="NCBI Taxonomy" id="2303991"/>
    <lineage>
        <taxon>Bacteria</taxon>
        <taxon>Bacillati</taxon>
        <taxon>Bacillota</taxon>
        <taxon>Bacilli</taxon>
        <taxon>Bacillales</taxon>
        <taxon>Bacillaceae</taxon>
        <taxon>Peribacillus</taxon>
    </lineage>
</organism>